<keyword evidence="4" id="KW-1185">Reference proteome</keyword>
<dbReference type="InterPro" id="IPR006222">
    <property type="entry name" value="GCVT_N"/>
</dbReference>
<dbReference type="InterPro" id="IPR013977">
    <property type="entry name" value="GcvT_C"/>
</dbReference>
<reference evidence="3 4" key="1">
    <citation type="submission" date="2022-10" db="EMBL/GenBank/DDBJ databases">
        <title>Defluviimonas sp. nov., isolated from ocean surface sediments.</title>
        <authorList>
            <person name="He W."/>
            <person name="Wang L."/>
            <person name="Zhang D.-F."/>
        </authorList>
    </citation>
    <scope>NUCLEOTIDE SEQUENCE [LARGE SCALE GENOMIC DNA]</scope>
    <source>
        <strain evidence="3 4">WL0024</strain>
    </source>
</reference>
<dbReference type="SUPFAM" id="SSF103025">
    <property type="entry name" value="Folate-binding domain"/>
    <property type="match status" value="1"/>
</dbReference>
<dbReference type="RefSeq" id="WP_263340660.1">
    <property type="nucleotide sequence ID" value="NZ_JAOVQO010000033.1"/>
</dbReference>
<dbReference type="Gene3D" id="3.30.1360.120">
    <property type="entry name" value="Probable tRNA modification gtpase trme, domain 1"/>
    <property type="match status" value="1"/>
</dbReference>
<dbReference type="InterPro" id="IPR027266">
    <property type="entry name" value="TrmE/GcvT-like"/>
</dbReference>
<dbReference type="InterPro" id="IPR028896">
    <property type="entry name" value="GcvT/YgfZ/DmdA"/>
</dbReference>
<comment type="caution">
    <text evidence="3">The sequence shown here is derived from an EMBL/GenBank/DDBJ whole genome shotgun (WGS) entry which is preliminary data.</text>
</comment>
<protein>
    <submittedName>
        <fullName evidence="3">Glycine cleavage system protein T</fullName>
    </submittedName>
</protein>
<proteinExistence type="predicted"/>
<evidence type="ECO:0000313" key="3">
    <source>
        <dbReference type="EMBL" id="MCU9850488.1"/>
    </source>
</evidence>
<dbReference type="InterPro" id="IPR029043">
    <property type="entry name" value="GcvT/YgfZ_C"/>
</dbReference>
<organism evidence="3 4">
    <name type="scientific">Albidovulum salinarum</name>
    <dbReference type="NCBI Taxonomy" id="2984153"/>
    <lineage>
        <taxon>Bacteria</taxon>
        <taxon>Pseudomonadati</taxon>
        <taxon>Pseudomonadota</taxon>
        <taxon>Alphaproteobacteria</taxon>
        <taxon>Rhodobacterales</taxon>
        <taxon>Paracoccaceae</taxon>
        <taxon>Albidovulum</taxon>
    </lineage>
</organism>
<dbReference type="EMBL" id="JAOVQO010000033">
    <property type="protein sequence ID" value="MCU9850488.1"/>
    <property type="molecule type" value="Genomic_DNA"/>
</dbReference>
<dbReference type="PANTHER" id="PTHR43757:SF2">
    <property type="entry name" value="AMINOMETHYLTRANSFERASE, MITOCHONDRIAL"/>
    <property type="match status" value="1"/>
</dbReference>
<sequence>MAKSDDFGFGTQIRKSPYFDATVRWGAKGFSVYNHMYIPRDFGDPEQNFWNLINDAILCDVAVERQVEITGPDAARFVQMLTPRDLSKMAVGQCKYVLITNAEGGILNDPILLRLAENHFWISLADSDILLWAQGVAVHSGMDVTIREPDVSPLQLQGPKSGEVMKALFGDSIMDLKYYWLREVELDGIPLIVSRTGWSSELGYELYLQDGSRGDELWEKIMAAGKPFGLKPGHTSSVRRIEGGMLSYHADADINTNPYELGLGRLVSLDMEAEFIGKAALRRIKEEGVCRKQVGLVIDGSPLKGPNTTFWTVNKGGAFVGKVTSAVYSPRLEQNIALAMVSLDAAQIGAEVEVVTASGPTRARIVERPFYDPQKSLAAA</sequence>
<gene>
    <name evidence="3" type="ORF">OEZ60_21110</name>
</gene>
<evidence type="ECO:0000259" key="2">
    <source>
        <dbReference type="Pfam" id="PF08669"/>
    </source>
</evidence>
<accession>A0ABT2X968</accession>
<evidence type="ECO:0000313" key="4">
    <source>
        <dbReference type="Proteomes" id="UP001209535"/>
    </source>
</evidence>
<evidence type="ECO:0000259" key="1">
    <source>
        <dbReference type="Pfam" id="PF01571"/>
    </source>
</evidence>
<dbReference type="SUPFAM" id="SSF101790">
    <property type="entry name" value="Aminomethyltransferase beta-barrel domain"/>
    <property type="match status" value="1"/>
</dbReference>
<feature type="domain" description="Aminomethyltransferase C-terminal" evidence="2">
    <location>
        <begin position="291"/>
        <end position="372"/>
    </location>
</feature>
<name>A0ABT2X968_9RHOB</name>
<feature type="domain" description="GCVT N-terminal" evidence="1">
    <location>
        <begin position="19"/>
        <end position="270"/>
    </location>
</feature>
<dbReference type="Pfam" id="PF01571">
    <property type="entry name" value="GCV_T"/>
    <property type="match status" value="1"/>
</dbReference>
<dbReference type="PIRSF" id="PIRSF006487">
    <property type="entry name" value="GcvT"/>
    <property type="match status" value="1"/>
</dbReference>
<dbReference type="PANTHER" id="PTHR43757">
    <property type="entry name" value="AMINOMETHYLTRANSFERASE"/>
    <property type="match status" value="1"/>
</dbReference>
<dbReference type="Proteomes" id="UP001209535">
    <property type="component" value="Unassembled WGS sequence"/>
</dbReference>
<dbReference type="Pfam" id="PF08669">
    <property type="entry name" value="GCV_T_C"/>
    <property type="match status" value="1"/>
</dbReference>